<keyword evidence="2" id="KW-1185">Reference proteome</keyword>
<protein>
    <submittedName>
        <fullName evidence="1">Uncharacterized protein</fullName>
    </submittedName>
</protein>
<organism evidence="1 2">
    <name type="scientific">Blautia hominis</name>
    <dbReference type="NCBI Taxonomy" id="2025493"/>
    <lineage>
        <taxon>Bacteria</taxon>
        <taxon>Bacillati</taxon>
        <taxon>Bacillota</taxon>
        <taxon>Clostridia</taxon>
        <taxon>Lachnospirales</taxon>
        <taxon>Lachnospiraceae</taxon>
        <taxon>Blautia</taxon>
    </lineage>
</organism>
<evidence type="ECO:0000313" key="1">
    <source>
        <dbReference type="EMBL" id="GAA6406649.1"/>
    </source>
</evidence>
<dbReference type="Proteomes" id="UP001600943">
    <property type="component" value="Unassembled WGS sequence"/>
</dbReference>
<name>A0ABQ0B5B8_9FIRM</name>
<gene>
    <name evidence="1" type="ORF">K040078D81_07660</name>
</gene>
<evidence type="ECO:0000313" key="2">
    <source>
        <dbReference type="Proteomes" id="UP001600943"/>
    </source>
</evidence>
<dbReference type="EMBL" id="BAABYW010000001">
    <property type="protein sequence ID" value="GAA6406649.1"/>
    <property type="molecule type" value="Genomic_DNA"/>
</dbReference>
<sequence>MQNTTELIGILQAISIVAKSLALKLMQIEKDVAAYESGAAIVAGKRKTKKGWK</sequence>
<proteinExistence type="predicted"/>
<accession>A0ABQ0B5B8</accession>
<reference evidence="1 2" key="1">
    <citation type="submission" date="2024-04" db="EMBL/GenBank/DDBJ databases">
        <title>Defined microbial consortia suppress multidrug-resistant proinflammatory Enterobacteriaceae via ecological control.</title>
        <authorList>
            <person name="Furuichi M."/>
            <person name="Kawaguchi T."/>
            <person name="Pust M."/>
            <person name="Yasuma K."/>
            <person name="Plichta D."/>
            <person name="Hasegawa N."/>
            <person name="Ohya T."/>
            <person name="Bhattarai S."/>
            <person name="Sasajima S."/>
            <person name="Aoto Y."/>
            <person name="Tuganbaev T."/>
            <person name="Yaginuma M."/>
            <person name="Ueda M."/>
            <person name="Okahashi N."/>
            <person name="Amafuji K."/>
            <person name="Kiridooshi Y."/>
            <person name="Sugita K."/>
            <person name="Strazar M."/>
            <person name="Skelly A."/>
            <person name="Suda W."/>
            <person name="Hattori M."/>
            <person name="Nakamoto N."/>
            <person name="Caballero S."/>
            <person name="Norman J."/>
            <person name="Olle B."/>
            <person name="Tanoue T."/>
            <person name="Arita M."/>
            <person name="Bucci V."/>
            <person name="Atarashi K."/>
            <person name="Xavier R."/>
            <person name="Honda K."/>
        </authorList>
    </citation>
    <scope>NUCLEOTIDE SEQUENCE [LARGE SCALE GENOMIC DNA]</scope>
    <source>
        <strain evidence="2">k04-0078-D8-1</strain>
    </source>
</reference>
<comment type="caution">
    <text evidence="1">The sequence shown here is derived from an EMBL/GenBank/DDBJ whole genome shotgun (WGS) entry which is preliminary data.</text>
</comment>
<dbReference type="RefSeq" id="WP_390403579.1">
    <property type="nucleotide sequence ID" value="NZ_BAABYW010000001.1"/>
</dbReference>